<name>A0AAW1QW97_9CHLO</name>
<sequence>MSREDAAFLTLPDGRKLCYHSRGGGPDSLHQIFYLHGVLSCRLEVLGTSEQVLQDLKARLIGVDRPGYGQSDPHPERTAQTCCQDLICLADSLGIDRFYVVGCSGGGPYAWSTLHHLGSRVLGLLTLSGAGPSGMLTGEERLRLHEGHEPGGLPEFTRTMVRNILSSRTALWWVHTLAGANLIYRWLQQLMANVLDKMAPVDAACIKSMHPEYQPQIVAQALAQKPAAAAALLEDLAIGMATWPWDLTKLPHEQTRNIHIWHGHGDKQVPVVFSEAYHRLIPSSKLHIIDNGGHFAYYMGSTYTQRLALSQLIAGASRSAI</sequence>
<evidence type="ECO:0000259" key="1">
    <source>
        <dbReference type="Pfam" id="PF00561"/>
    </source>
</evidence>
<dbReference type="InterPro" id="IPR000073">
    <property type="entry name" value="AB_hydrolase_1"/>
</dbReference>
<evidence type="ECO:0000313" key="3">
    <source>
        <dbReference type="Proteomes" id="UP001438707"/>
    </source>
</evidence>
<dbReference type="InterPro" id="IPR029058">
    <property type="entry name" value="AB_hydrolase_fold"/>
</dbReference>
<dbReference type="AlphaFoldDB" id="A0AAW1QW97"/>
<organism evidence="2 3">
    <name type="scientific">Apatococcus lobatus</name>
    <dbReference type="NCBI Taxonomy" id="904363"/>
    <lineage>
        <taxon>Eukaryota</taxon>
        <taxon>Viridiplantae</taxon>
        <taxon>Chlorophyta</taxon>
        <taxon>core chlorophytes</taxon>
        <taxon>Trebouxiophyceae</taxon>
        <taxon>Chlorellales</taxon>
        <taxon>Chlorellaceae</taxon>
        <taxon>Apatococcus</taxon>
    </lineage>
</organism>
<dbReference type="PANTHER" id="PTHR45763">
    <property type="entry name" value="HYDROLASE, ALPHA/BETA FOLD FAMILY PROTEIN, EXPRESSED-RELATED"/>
    <property type="match status" value="1"/>
</dbReference>
<reference evidence="2 3" key="1">
    <citation type="journal article" date="2024" name="Nat. Commun.">
        <title>Phylogenomics reveals the evolutionary origins of lichenization in chlorophyte algae.</title>
        <authorList>
            <person name="Puginier C."/>
            <person name="Libourel C."/>
            <person name="Otte J."/>
            <person name="Skaloud P."/>
            <person name="Haon M."/>
            <person name="Grisel S."/>
            <person name="Petersen M."/>
            <person name="Berrin J.G."/>
            <person name="Delaux P.M."/>
            <person name="Dal Grande F."/>
            <person name="Keller J."/>
        </authorList>
    </citation>
    <scope>NUCLEOTIDE SEQUENCE [LARGE SCALE GENOMIC DNA]</scope>
    <source>
        <strain evidence="2 3">SAG 2145</strain>
    </source>
</reference>
<evidence type="ECO:0000313" key="2">
    <source>
        <dbReference type="EMBL" id="KAK9825593.1"/>
    </source>
</evidence>
<feature type="domain" description="AB hydrolase-1" evidence="1">
    <location>
        <begin position="52"/>
        <end position="298"/>
    </location>
</feature>
<dbReference type="EMBL" id="JALJOS010000024">
    <property type="protein sequence ID" value="KAK9825593.1"/>
    <property type="molecule type" value="Genomic_DNA"/>
</dbReference>
<protein>
    <recommendedName>
        <fullName evidence="1">AB hydrolase-1 domain-containing protein</fullName>
    </recommendedName>
</protein>
<keyword evidence="3" id="KW-1185">Reference proteome</keyword>
<dbReference type="Pfam" id="PF00561">
    <property type="entry name" value="Abhydrolase_1"/>
    <property type="match status" value="1"/>
</dbReference>
<comment type="caution">
    <text evidence="2">The sequence shown here is derived from an EMBL/GenBank/DDBJ whole genome shotgun (WGS) entry which is preliminary data.</text>
</comment>
<dbReference type="SUPFAM" id="SSF53474">
    <property type="entry name" value="alpha/beta-Hydrolases"/>
    <property type="match status" value="1"/>
</dbReference>
<dbReference type="PANTHER" id="PTHR45763:SF46">
    <property type="entry name" value="AB HYDROLASE-1 DOMAIN-CONTAINING PROTEIN"/>
    <property type="match status" value="1"/>
</dbReference>
<gene>
    <name evidence="2" type="ORF">WJX74_008873</name>
</gene>
<proteinExistence type="predicted"/>
<accession>A0AAW1QW97</accession>
<dbReference type="Proteomes" id="UP001438707">
    <property type="component" value="Unassembled WGS sequence"/>
</dbReference>
<dbReference type="Gene3D" id="3.40.50.1820">
    <property type="entry name" value="alpha/beta hydrolase"/>
    <property type="match status" value="1"/>
</dbReference>